<comment type="caution">
    <text evidence="2">The sequence shown here is derived from an EMBL/GenBank/DDBJ whole genome shotgun (WGS) entry which is preliminary data.</text>
</comment>
<dbReference type="Proteomes" id="UP001166093">
    <property type="component" value="Unassembled WGS sequence"/>
</dbReference>
<gene>
    <name evidence="2" type="primary">Yipf5_2</name>
    <name evidence="2" type="ORF">GTO93_0008068</name>
</gene>
<feature type="compositionally biased region" description="Polar residues" evidence="1">
    <location>
        <begin position="12"/>
        <end position="44"/>
    </location>
</feature>
<proteinExistence type="predicted"/>
<accession>A0ABS2XFP3</accession>
<feature type="region of interest" description="Disordered" evidence="1">
    <location>
        <begin position="1"/>
        <end position="64"/>
    </location>
</feature>
<protein>
    <submittedName>
        <fullName evidence="2">YIPF5 protein</fullName>
    </submittedName>
</protein>
<evidence type="ECO:0000313" key="2">
    <source>
        <dbReference type="EMBL" id="MBN3273053.1"/>
    </source>
</evidence>
<keyword evidence="3" id="KW-1185">Reference proteome</keyword>
<sequence>EMSGFDSLNPDFYQTSYSIDDQAQGTYDSNNAGDPYSNKQQYGNYNYPLQGGHSTPGVMQLQQPYTGQIYQPTFTPTAPQSVYGSSFEDEPPLLEAVNQLAEERADLVSECVSNENLNDMQSNEGVVLK</sequence>
<dbReference type="EMBL" id="JAAWVQ010027144">
    <property type="protein sequence ID" value="MBN3273053.1"/>
    <property type="molecule type" value="Genomic_DNA"/>
</dbReference>
<evidence type="ECO:0000256" key="1">
    <source>
        <dbReference type="SAM" id="MobiDB-lite"/>
    </source>
</evidence>
<feature type="non-terminal residue" evidence="2">
    <location>
        <position position="129"/>
    </location>
</feature>
<feature type="non-terminal residue" evidence="2">
    <location>
        <position position="1"/>
    </location>
</feature>
<name>A0ABS2XFP3_POLSP</name>
<organism evidence="2 3">
    <name type="scientific">Polyodon spathula</name>
    <name type="common">North American paddlefish</name>
    <name type="synonym">Squalus spathula</name>
    <dbReference type="NCBI Taxonomy" id="7913"/>
    <lineage>
        <taxon>Eukaryota</taxon>
        <taxon>Metazoa</taxon>
        <taxon>Chordata</taxon>
        <taxon>Craniata</taxon>
        <taxon>Vertebrata</taxon>
        <taxon>Euteleostomi</taxon>
        <taxon>Actinopterygii</taxon>
        <taxon>Chondrostei</taxon>
        <taxon>Acipenseriformes</taxon>
        <taxon>Polyodontidae</taxon>
        <taxon>Polyodon</taxon>
    </lineage>
</organism>
<evidence type="ECO:0000313" key="3">
    <source>
        <dbReference type="Proteomes" id="UP001166093"/>
    </source>
</evidence>
<reference evidence="2" key="1">
    <citation type="journal article" date="2021" name="Cell">
        <title>Tracing the genetic footprints of vertebrate landing in non-teleost ray-finned fishes.</title>
        <authorList>
            <person name="Bi X."/>
            <person name="Wang K."/>
            <person name="Yang L."/>
            <person name="Pan H."/>
            <person name="Jiang H."/>
            <person name="Wei Q."/>
            <person name="Fang M."/>
            <person name="Yu H."/>
            <person name="Zhu C."/>
            <person name="Cai Y."/>
            <person name="He Y."/>
            <person name="Gan X."/>
            <person name="Zeng H."/>
            <person name="Yu D."/>
            <person name="Zhu Y."/>
            <person name="Jiang H."/>
            <person name="Qiu Q."/>
            <person name="Yang H."/>
            <person name="Zhang Y.E."/>
            <person name="Wang W."/>
            <person name="Zhu M."/>
            <person name="He S."/>
            <person name="Zhang G."/>
        </authorList>
    </citation>
    <scope>NUCLEOTIDE SEQUENCE</scope>
    <source>
        <strain evidence="2">Pddl_001</strain>
    </source>
</reference>